<dbReference type="AlphaFoldDB" id="A0A9D4U351"/>
<accession>A0A9D4U351</accession>
<dbReference type="Proteomes" id="UP000886520">
    <property type="component" value="Chromosome 24"/>
</dbReference>
<keyword evidence="2" id="KW-1185">Reference proteome</keyword>
<proteinExistence type="predicted"/>
<comment type="caution">
    <text evidence="1">The sequence shown here is derived from an EMBL/GenBank/DDBJ whole genome shotgun (WGS) entry which is preliminary data.</text>
</comment>
<organism evidence="1 2">
    <name type="scientific">Adiantum capillus-veneris</name>
    <name type="common">Maidenhair fern</name>
    <dbReference type="NCBI Taxonomy" id="13818"/>
    <lineage>
        <taxon>Eukaryota</taxon>
        <taxon>Viridiplantae</taxon>
        <taxon>Streptophyta</taxon>
        <taxon>Embryophyta</taxon>
        <taxon>Tracheophyta</taxon>
        <taxon>Polypodiopsida</taxon>
        <taxon>Polypodiidae</taxon>
        <taxon>Polypodiales</taxon>
        <taxon>Pteridineae</taxon>
        <taxon>Pteridaceae</taxon>
        <taxon>Vittarioideae</taxon>
        <taxon>Adiantum</taxon>
    </lineage>
</organism>
<protein>
    <submittedName>
        <fullName evidence="1">Uncharacterized protein</fullName>
    </submittedName>
</protein>
<evidence type="ECO:0000313" key="1">
    <source>
        <dbReference type="EMBL" id="KAI5060560.1"/>
    </source>
</evidence>
<sequence length="83" mass="9590">MRILFSTVRQPQYIAKRLTRGKRQDGMPWGDEASMEDAEEMEMKRKGGMIMVVKSPYYCMQQPRYGTTLVGATIGYRGCRPHL</sequence>
<name>A0A9D4U351_ADICA</name>
<gene>
    <name evidence="1" type="ORF">GOP47_0024980</name>
</gene>
<evidence type="ECO:0000313" key="2">
    <source>
        <dbReference type="Proteomes" id="UP000886520"/>
    </source>
</evidence>
<dbReference type="EMBL" id="JABFUD020000024">
    <property type="protein sequence ID" value="KAI5060560.1"/>
    <property type="molecule type" value="Genomic_DNA"/>
</dbReference>
<reference evidence="1" key="1">
    <citation type="submission" date="2021-01" db="EMBL/GenBank/DDBJ databases">
        <title>Adiantum capillus-veneris genome.</title>
        <authorList>
            <person name="Fang Y."/>
            <person name="Liao Q."/>
        </authorList>
    </citation>
    <scope>NUCLEOTIDE SEQUENCE</scope>
    <source>
        <strain evidence="1">H3</strain>
        <tissue evidence="1">Leaf</tissue>
    </source>
</reference>